<keyword evidence="3" id="KW-1185">Reference proteome</keyword>
<protein>
    <submittedName>
        <fullName evidence="2">Uncharacterized protein</fullName>
    </submittedName>
</protein>
<evidence type="ECO:0000313" key="2">
    <source>
        <dbReference type="EMBL" id="KIY71309.1"/>
    </source>
</evidence>
<dbReference type="OrthoDB" id="2602575at2759"/>
<gene>
    <name evidence="2" type="ORF">CYLTODRAFT_418993</name>
</gene>
<feature type="compositionally biased region" description="Basic residues" evidence="1">
    <location>
        <begin position="28"/>
        <end position="40"/>
    </location>
</feature>
<feature type="compositionally biased region" description="Low complexity" evidence="1">
    <location>
        <begin position="74"/>
        <end position="91"/>
    </location>
</feature>
<feature type="region of interest" description="Disordered" evidence="1">
    <location>
        <begin position="70"/>
        <end position="92"/>
    </location>
</feature>
<feature type="region of interest" description="Disordered" evidence="1">
    <location>
        <begin position="18"/>
        <end position="55"/>
    </location>
</feature>
<reference evidence="2 3" key="1">
    <citation type="journal article" date="2015" name="Fungal Genet. Biol.">
        <title>Evolution of novel wood decay mechanisms in Agaricales revealed by the genome sequences of Fistulina hepatica and Cylindrobasidium torrendii.</title>
        <authorList>
            <person name="Floudas D."/>
            <person name="Held B.W."/>
            <person name="Riley R."/>
            <person name="Nagy L.G."/>
            <person name="Koehler G."/>
            <person name="Ransdell A.S."/>
            <person name="Younus H."/>
            <person name="Chow J."/>
            <person name="Chiniquy J."/>
            <person name="Lipzen A."/>
            <person name="Tritt A."/>
            <person name="Sun H."/>
            <person name="Haridas S."/>
            <person name="LaButti K."/>
            <person name="Ohm R.A."/>
            <person name="Kues U."/>
            <person name="Blanchette R.A."/>
            <person name="Grigoriev I.V."/>
            <person name="Minto R.E."/>
            <person name="Hibbett D.S."/>
        </authorList>
    </citation>
    <scope>NUCLEOTIDE SEQUENCE [LARGE SCALE GENOMIC DNA]</scope>
    <source>
        <strain evidence="2 3">FP15055 ss-10</strain>
    </source>
</reference>
<evidence type="ECO:0000313" key="3">
    <source>
        <dbReference type="Proteomes" id="UP000054007"/>
    </source>
</evidence>
<evidence type="ECO:0000256" key="1">
    <source>
        <dbReference type="SAM" id="MobiDB-lite"/>
    </source>
</evidence>
<name>A0A0D7BMD1_9AGAR</name>
<dbReference type="Proteomes" id="UP000054007">
    <property type="component" value="Unassembled WGS sequence"/>
</dbReference>
<dbReference type="AlphaFoldDB" id="A0A0D7BMD1"/>
<dbReference type="EMBL" id="KN880456">
    <property type="protein sequence ID" value="KIY71309.1"/>
    <property type="molecule type" value="Genomic_DNA"/>
</dbReference>
<organism evidence="2 3">
    <name type="scientific">Cylindrobasidium torrendii FP15055 ss-10</name>
    <dbReference type="NCBI Taxonomy" id="1314674"/>
    <lineage>
        <taxon>Eukaryota</taxon>
        <taxon>Fungi</taxon>
        <taxon>Dikarya</taxon>
        <taxon>Basidiomycota</taxon>
        <taxon>Agaricomycotina</taxon>
        <taxon>Agaricomycetes</taxon>
        <taxon>Agaricomycetidae</taxon>
        <taxon>Agaricales</taxon>
        <taxon>Marasmiineae</taxon>
        <taxon>Physalacriaceae</taxon>
        <taxon>Cylindrobasidium</taxon>
    </lineage>
</organism>
<proteinExistence type="predicted"/>
<accession>A0A0D7BMD1</accession>
<sequence length="241" mass="27172">MGEEPYCINPQLILGLPQSYDQDTHGAQARRRSTTRRHQVYARPPPTPTPQSLLDGTYFYDPSASALHYASASPTPHHTTTPHVKPVPIHTSTRGKPVFSITTTVSGQTWPSLMDILRSQVVLDNATHDAFEVKWKRTRVSFEWPGMPPLFYGVDCTDIENHPLTLDAFVREIAVYIIRAVRKVQKGPDASDTSTLDAQDTTTMGESSEWDLRNIHIERIRIRGFRYYQSVWVPLLGVSSA</sequence>